<comment type="caution">
    <text evidence="7">The sequence shown here is derived from an EMBL/GenBank/DDBJ whole genome shotgun (WGS) entry which is preliminary data.</text>
</comment>
<feature type="transmembrane region" description="Helical" evidence="5">
    <location>
        <begin position="63"/>
        <end position="86"/>
    </location>
</feature>
<evidence type="ECO:0000256" key="3">
    <source>
        <dbReference type="ARBA" id="ARBA00022989"/>
    </source>
</evidence>
<feature type="transmembrane region" description="Helical" evidence="5">
    <location>
        <begin position="27"/>
        <end position="51"/>
    </location>
</feature>
<dbReference type="Gene3D" id="1.20.1070.10">
    <property type="entry name" value="Rhodopsin 7-helix transmembrane proteins"/>
    <property type="match status" value="1"/>
</dbReference>
<reference evidence="7 8" key="1">
    <citation type="journal article" date="2017" name="Nat. Ecol. Evol.">
        <title>Scallop genome provides insights into evolution of bilaterian karyotype and development.</title>
        <authorList>
            <person name="Wang S."/>
            <person name="Zhang J."/>
            <person name="Jiao W."/>
            <person name="Li J."/>
            <person name="Xun X."/>
            <person name="Sun Y."/>
            <person name="Guo X."/>
            <person name="Huan P."/>
            <person name="Dong B."/>
            <person name="Zhang L."/>
            <person name="Hu X."/>
            <person name="Sun X."/>
            <person name="Wang J."/>
            <person name="Zhao C."/>
            <person name="Wang Y."/>
            <person name="Wang D."/>
            <person name="Huang X."/>
            <person name="Wang R."/>
            <person name="Lv J."/>
            <person name="Li Y."/>
            <person name="Zhang Z."/>
            <person name="Liu B."/>
            <person name="Lu W."/>
            <person name="Hui Y."/>
            <person name="Liang J."/>
            <person name="Zhou Z."/>
            <person name="Hou R."/>
            <person name="Li X."/>
            <person name="Liu Y."/>
            <person name="Li H."/>
            <person name="Ning X."/>
            <person name="Lin Y."/>
            <person name="Zhao L."/>
            <person name="Xing Q."/>
            <person name="Dou J."/>
            <person name="Li Y."/>
            <person name="Mao J."/>
            <person name="Guo H."/>
            <person name="Dou H."/>
            <person name="Li T."/>
            <person name="Mu C."/>
            <person name="Jiang W."/>
            <person name="Fu Q."/>
            <person name="Fu X."/>
            <person name="Miao Y."/>
            <person name="Liu J."/>
            <person name="Yu Q."/>
            <person name="Li R."/>
            <person name="Liao H."/>
            <person name="Li X."/>
            <person name="Kong Y."/>
            <person name="Jiang Z."/>
            <person name="Chourrout D."/>
            <person name="Li R."/>
            <person name="Bao Z."/>
        </authorList>
    </citation>
    <scope>NUCLEOTIDE SEQUENCE [LARGE SCALE GENOMIC DNA]</scope>
    <source>
        <strain evidence="7 8">PY_sf001</strain>
    </source>
</reference>
<dbReference type="STRING" id="6573.A0A210Q6H9"/>
<dbReference type="GO" id="GO:0016020">
    <property type="term" value="C:membrane"/>
    <property type="evidence" value="ECO:0007669"/>
    <property type="project" value="UniProtKB-SubCell"/>
</dbReference>
<sequence length="360" mass="41561">MEENEMGLPPLIYDVPPSFNTALARNLYGVVAPIIVILTILNNIMVIITVYSDLPKKGSASRIQHAAIACCNSLFGVVQLPVYFYFFAGQTFPANVPKAWCGAFRILGFVLPHIIHTISLWQFVGLSIQRFLVFRFPFSCVSWYNIRNMTKLVKIITCACVLVNIYKLFDFELIDLDKSLVLNGTTYSIGETLPCRAEYRFTDGRDGYILFWSWFIALSVHILPGVILTMMYMLLVYAICRNNRRRQNLSRNSRNGRRLARNQTLKECSVLVMMTMCLVVEIPSAVILVKRFIFTKDDVTSGDDEIIFTHFFLLLSYYFYVYIYIVMNNDFRRSFLSFLRKCQPTQLRDAIELRVMSTDV</sequence>
<feature type="transmembrane region" description="Helical" evidence="5">
    <location>
        <begin position="106"/>
        <end position="132"/>
    </location>
</feature>
<evidence type="ECO:0000256" key="1">
    <source>
        <dbReference type="ARBA" id="ARBA00004370"/>
    </source>
</evidence>
<organism evidence="7 8">
    <name type="scientific">Mizuhopecten yessoensis</name>
    <name type="common">Japanese scallop</name>
    <name type="synonym">Patinopecten yessoensis</name>
    <dbReference type="NCBI Taxonomy" id="6573"/>
    <lineage>
        <taxon>Eukaryota</taxon>
        <taxon>Metazoa</taxon>
        <taxon>Spiralia</taxon>
        <taxon>Lophotrochozoa</taxon>
        <taxon>Mollusca</taxon>
        <taxon>Bivalvia</taxon>
        <taxon>Autobranchia</taxon>
        <taxon>Pteriomorphia</taxon>
        <taxon>Pectinida</taxon>
        <taxon>Pectinoidea</taxon>
        <taxon>Pectinidae</taxon>
        <taxon>Mizuhopecten</taxon>
    </lineage>
</organism>
<dbReference type="SUPFAM" id="SSF81321">
    <property type="entry name" value="Family A G protein-coupled receptor-like"/>
    <property type="match status" value="1"/>
</dbReference>
<dbReference type="PANTHER" id="PTHR47023">
    <property type="entry name" value="SEX PEPTIDE RECEPTOR"/>
    <property type="match status" value="1"/>
</dbReference>
<keyword evidence="8" id="KW-1185">Reference proteome</keyword>
<dbReference type="InterPro" id="IPR000276">
    <property type="entry name" value="GPCR_Rhodpsn"/>
</dbReference>
<evidence type="ECO:0000259" key="6">
    <source>
        <dbReference type="PROSITE" id="PS50262"/>
    </source>
</evidence>
<dbReference type="PRINTS" id="PR00237">
    <property type="entry name" value="GPCRRHODOPSN"/>
</dbReference>
<dbReference type="PROSITE" id="PS50262">
    <property type="entry name" value="G_PROTEIN_RECEP_F1_2"/>
    <property type="match status" value="1"/>
</dbReference>
<feature type="transmembrane region" description="Helical" evidence="5">
    <location>
        <begin position="306"/>
        <end position="327"/>
    </location>
</feature>
<dbReference type="Proteomes" id="UP000242188">
    <property type="component" value="Unassembled WGS sequence"/>
</dbReference>
<keyword evidence="4 5" id="KW-0472">Membrane</keyword>
<evidence type="ECO:0000313" key="8">
    <source>
        <dbReference type="Proteomes" id="UP000242188"/>
    </source>
</evidence>
<evidence type="ECO:0000256" key="5">
    <source>
        <dbReference type="SAM" id="Phobius"/>
    </source>
</evidence>
<protein>
    <recommendedName>
        <fullName evidence="6">G-protein coupled receptors family 1 profile domain-containing protein</fullName>
    </recommendedName>
</protein>
<dbReference type="OrthoDB" id="6116719at2759"/>
<dbReference type="PANTHER" id="PTHR47023:SF1">
    <property type="entry name" value="SEX PEPTIDE RECEPTOR"/>
    <property type="match status" value="1"/>
</dbReference>
<evidence type="ECO:0000313" key="7">
    <source>
        <dbReference type="EMBL" id="OWF44344.1"/>
    </source>
</evidence>
<comment type="subcellular location">
    <subcellularLocation>
        <location evidence="1">Membrane</location>
    </subcellularLocation>
</comment>
<dbReference type="InterPro" id="IPR053071">
    <property type="entry name" value="GPCR1-related_rcpt"/>
</dbReference>
<keyword evidence="3 5" id="KW-1133">Transmembrane helix</keyword>
<dbReference type="EMBL" id="NEDP02004827">
    <property type="protein sequence ID" value="OWF44344.1"/>
    <property type="molecule type" value="Genomic_DNA"/>
</dbReference>
<feature type="transmembrane region" description="Helical" evidence="5">
    <location>
        <begin position="268"/>
        <end position="294"/>
    </location>
</feature>
<evidence type="ECO:0000256" key="4">
    <source>
        <dbReference type="ARBA" id="ARBA00023136"/>
    </source>
</evidence>
<dbReference type="AlphaFoldDB" id="A0A210Q6H9"/>
<feature type="transmembrane region" description="Helical" evidence="5">
    <location>
        <begin position="152"/>
        <end position="169"/>
    </location>
</feature>
<gene>
    <name evidence="7" type="ORF">KP79_PYT15874</name>
</gene>
<evidence type="ECO:0000256" key="2">
    <source>
        <dbReference type="ARBA" id="ARBA00022692"/>
    </source>
</evidence>
<proteinExistence type="predicted"/>
<accession>A0A210Q6H9</accession>
<dbReference type="InterPro" id="IPR017452">
    <property type="entry name" value="GPCR_Rhodpsn_7TM"/>
</dbReference>
<name>A0A210Q6H9_MIZYE</name>
<dbReference type="GO" id="GO:0004930">
    <property type="term" value="F:G protein-coupled receptor activity"/>
    <property type="evidence" value="ECO:0007669"/>
    <property type="project" value="InterPro"/>
</dbReference>
<keyword evidence="2 5" id="KW-0812">Transmembrane</keyword>
<feature type="transmembrane region" description="Helical" evidence="5">
    <location>
        <begin position="211"/>
        <end position="240"/>
    </location>
</feature>
<feature type="domain" description="G-protein coupled receptors family 1 profile" evidence="6">
    <location>
        <begin position="42"/>
        <end position="327"/>
    </location>
</feature>